<sequence length="185" mass="20354">MFKGINTILFTTNLTRNCVPAFDVAVILALKFQAKIILLHVMEKVPDYVEGRLEGLLGEGHYKEMVSSYENEVREKLIGKRSTSKLIQKALERFCLEAGIDDEACGYQAREVVIDDGDVAESVIKNAKAHDCDLVVMGGHEAAFLKKSVGNKIKTVLGKSKIPVLVVPADPKEIADLPEVIGWKS</sequence>
<dbReference type="InterPro" id="IPR014729">
    <property type="entry name" value="Rossmann-like_a/b/a_fold"/>
</dbReference>
<dbReference type="SUPFAM" id="SSF52402">
    <property type="entry name" value="Adenine nucleotide alpha hydrolases-like"/>
    <property type="match status" value="1"/>
</dbReference>
<evidence type="ECO:0000259" key="2">
    <source>
        <dbReference type="Pfam" id="PF00582"/>
    </source>
</evidence>
<evidence type="ECO:0000256" key="1">
    <source>
        <dbReference type="ARBA" id="ARBA00008791"/>
    </source>
</evidence>
<dbReference type="Pfam" id="PF00582">
    <property type="entry name" value="Usp"/>
    <property type="match status" value="1"/>
</dbReference>
<evidence type="ECO:0000313" key="3">
    <source>
        <dbReference type="EMBL" id="BBO86231.1"/>
    </source>
</evidence>
<name>A0A5K8A1D5_9BACT</name>
<reference evidence="3 4" key="1">
    <citation type="submission" date="2019-11" db="EMBL/GenBank/DDBJ databases">
        <title>Comparative genomics of hydrocarbon-degrading Desulfosarcina strains.</title>
        <authorList>
            <person name="Watanabe M."/>
            <person name="Kojima H."/>
            <person name="Fukui M."/>
        </authorList>
    </citation>
    <scope>NUCLEOTIDE SEQUENCE [LARGE SCALE GENOMIC DNA]</scope>
    <source>
        <strain evidence="3 4">28bB2T</strain>
    </source>
</reference>
<gene>
    <name evidence="3" type="ORF">DSCO28_67970</name>
</gene>
<comment type="similarity">
    <text evidence="1">Belongs to the universal stress protein A family.</text>
</comment>
<dbReference type="Gene3D" id="3.40.50.620">
    <property type="entry name" value="HUPs"/>
    <property type="match status" value="1"/>
</dbReference>
<dbReference type="AlphaFoldDB" id="A0A5K8A1D5"/>
<evidence type="ECO:0000313" key="4">
    <source>
        <dbReference type="Proteomes" id="UP000425960"/>
    </source>
</evidence>
<protein>
    <recommendedName>
        <fullName evidence="2">UspA domain-containing protein</fullName>
    </recommendedName>
</protein>
<dbReference type="CDD" id="cd00293">
    <property type="entry name" value="USP-like"/>
    <property type="match status" value="1"/>
</dbReference>
<proteinExistence type="inferred from homology"/>
<organism evidence="3 4">
    <name type="scientific">Desulfosarcina ovata subsp. sediminis</name>
    <dbReference type="NCBI Taxonomy" id="885957"/>
    <lineage>
        <taxon>Bacteria</taxon>
        <taxon>Pseudomonadati</taxon>
        <taxon>Thermodesulfobacteriota</taxon>
        <taxon>Desulfobacteria</taxon>
        <taxon>Desulfobacterales</taxon>
        <taxon>Desulfosarcinaceae</taxon>
        <taxon>Desulfosarcina</taxon>
    </lineage>
</organism>
<dbReference type="PANTHER" id="PTHR46268:SF6">
    <property type="entry name" value="UNIVERSAL STRESS PROTEIN UP12"/>
    <property type="match status" value="1"/>
</dbReference>
<dbReference type="RefSeq" id="WP_155313775.1">
    <property type="nucleotide sequence ID" value="NZ_AP021876.1"/>
</dbReference>
<accession>A0A5K8A1D5</accession>
<dbReference type="PANTHER" id="PTHR46268">
    <property type="entry name" value="STRESS RESPONSE PROTEIN NHAX"/>
    <property type="match status" value="1"/>
</dbReference>
<feature type="domain" description="UspA" evidence="2">
    <location>
        <begin position="6"/>
        <end position="168"/>
    </location>
</feature>
<dbReference type="Proteomes" id="UP000425960">
    <property type="component" value="Chromosome"/>
</dbReference>
<dbReference type="KEGG" id="dov:DSCO28_67970"/>
<dbReference type="InterPro" id="IPR006016">
    <property type="entry name" value="UspA"/>
</dbReference>
<dbReference type="EMBL" id="AP021876">
    <property type="protein sequence ID" value="BBO86231.1"/>
    <property type="molecule type" value="Genomic_DNA"/>
</dbReference>